<dbReference type="Proteomes" id="UP000462363">
    <property type="component" value="Unassembled WGS sequence"/>
</dbReference>
<evidence type="ECO:0000313" key="1">
    <source>
        <dbReference type="EMBL" id="MSS41240.1"/>
    </source>
</evidence>
<proteinExistence type="predicted"/>
<dbReference type="EMBL" id="VUMB01000029">
    <property type="protein sequence ID" value="MSS41240.1"/>
    <property type="molecule type" value="Genomic_DNA"/>
</dbReference>
<dbReference type="AlphaFoldDB" id="A0A844F9K2"/>
<sequence>MQNIKEYLPDEFQDVECTVVESQKNNGTIMTGVNFGMPDKSISSTIYTDPFYDEIRHGKSIETVMKEIADFFLKVNERHNIVDKVDFLEYETVKHYIEPVLVNQKANQRMLYRMPYKRVQDLAVIYKIVFPYDVGRASMNITNEMIKAWKIPLPEIHKVAFENGVRRHPAVLQSMETVIQGIQFNKTPTENLMNENEKMDYDELFVLSNSDQTNGATVLIYPDILKRIDEKFDGGCYILPSSVHECIVVPKNLGMTPKELGKLVREVNASEVAREEVLSDRVYEYDRVRNCLSQVEASIEKERNMER</sequence>
<dbReference type="Pfam" id="PF18941">
    <property type="entry name" value="DUF5688"/>
    <property type="match status" value="1"/>
</dbReference>
<reference evidence="1 2" key="1">
    <citation type="submission" date="2019-08" db="EMBL/GenBank/DDBJ databases">
        <title>In-depth cultivation of the pig gut microbiome towards novel bacterial diversity and tailored functional studies.</title>
        <authorList>
            <person name="Wylensek D."/>
            <person name="Hitch T.C.A."/>
            <person name="Clavel T."/>
        </authorList>
    </citation>
    <scope>NUCLEOTIDE SEQUENCE [LARGE SCALE GENOMIC DNA]</scope>
    <source>
        <strain evidence="1 2">BL-389-WT-3D</strain>
    </source>
</reference>
<comment type="caution">
    <text evidence="1">The sequence shown here is derived from an EMBL/GenBank/DDBJ whole genome shotgun (WGS) entry which is preliminary data.</text>
</comment>
<evidence type="ECO:0000313" key="2">
    <source>
        <dbReference type="Proteomes" id="UP000462363"/>
    </source>
</evidence>
<name>A0A844F9K2_CLOSV</name>
<gene>
    <name evidence="1" type="ORF">FYJ37_13010</name>
</gene>
<accession>A0A844F9K2</accession>
<dbReference type="InterPro" id="IPR043743">
    <property type="entry name" value="DUF5688"/>
</dbReference>
<protein>
    <submittedName>
        <fullName evidence="1">Uncharacterized protein</fullName>
    </submittedName>
</protein>
<organism evidence="1 2">
    <name type="scientific">Clostridium scindens (strain JCM 10418 / VPI 12708)</name>
    <dbReference type="NCBI Taxonomy" id="29347"/>
    <lineage>
        <taxon>Bacteria</taxon>
        <taxon>Bacillati</taxon>
        <taxon>Bacillota</taxon>
        <taxon>Clostridia</taxon>
        <taxon>Lachnospirales</taxon>
        <taxon>Lachnospiraceae</taxon>
    </lineage>
</organism>